<gene>
    <name evidence="1" type="ORF">CEE69_13560</name>
</gene>
<dbReference type="EMBL" id="NIZW01000009">
    <property type="protein sequence ID" value="PHQ34884.1"/>
    <property type="molecule type" value="Genomic_DNA"/>
</dbReference>
<evidence type="ECO:0000313" key="2">
    <source>
        <dbReference type="Proteomes" id="UP000225740"/>
    </source>
</evidence>
<proteinExistence type="predicted"/>
<dbReference type="Proteomes" id="UP000225740">
    <property type="component" value="Unassembled WGS sequence"/>
</dbReference>
<dbReference type="AlphaFoldDB" id="A0A2G1W768"/>
<keyword evidence="2" id="KW-1185">Reference proteome</keyword>
<evidence type="ECO:0000313" key="1">
    <source>
        <dbReference type="EMBL" id="PHQ34884.1"/>
    </source>
</evidence>
<organism evidence="1 2">
    <name type="scientific">Rhodopirellula bahusiensis</name>
    <dbReference type="NCBI Taxonomy" id="2014065"/>
    <lineage>
        <taxon>Bacteria</taxon>
        <taxon>Pseudomonadati</taxon>
        <taxon>Planctomycetota</taxon>
        <taxon>Planctomycetia</taxon>
        <taxon>Pirellulales</taxon>
        <taxon>Pirellulaceae</taxon>
        <taxon>Rhodopirellula</taxon>
    </lineage>
</organism>
<protein>
    <submittedName>
        <fullName evidence="1">Uncharacterized protein</fullName>
    </submittedName>
</protein>
<sequence length="66" mass="7191">MIGYEELNDHFGCGFRHDSYSCVSSCSGDCFQGKSRYNAEQAKLVVLVGLPESPGVSQTNDSSRII</sequence>
<accession>A0A2G1W768</accession>
<reference evidence="1 2" key="1">
    <citation type="submission" date="2017-06" db="EMBL/GenBank/DDBJ databases">
        <title>Description of Rhodopirellula bahusiensis sp. nov.</title>
        <authorList>
            <person name="Kizina J."/>
            <person name="Harder J."/>
        </authorList>
    </citation>
    <scope>NUCLEOTIDE SEQUENCE [LARGE SCALE GENOMIC DNA]</scope>
    <source>
        <strain evidence="1 2">SWK21</strain>
    </source>
</reference>
<comment type="caution">
    <text evidence="1">The sequence shown here is derived from an EMBL/GenBank/DDBJ whole genome shotgun (WGS) entry which is preliminary data.</text>
</comment>
<name>A0A2G1W768_9BACT</name>